<reference evidence="12" key="1">
    <citation type="submission" date="2016-10" db="EMBL/GenBank/DDBJ databases">
        <authorList>
            <person name="Varghese N."/>
            <person name="Submissions S."/>
        </authorList>
    </citation>
    <scope>NUCLEOTIDE SEQUENCE [LARGE SCALE GENOMIC DNA]</scope>
    <source>
        <strain evidence="12">CGMCC 1.7061</strain>
    </source>
</reference>
<dbReference type="RefSeq" id="WP_092023375.1">
    <property type="nucleotide sequence ID" value="NZ_FOUE01000004.1"/>
</dbReference>
<feature type="transmembrane region" description="Helical" evidence="10">
    <location>
        <begin position="231"/>
        <end position="249"/>
    </location>
</feature>
<evidence type="ECO:0000256" key="3">
    <source>
        <dbReference type="ARBA" id="ARBA00022630"/>
    </source>
</evidence>
<protein>
    <recommendedName>
        <fullName evidence="10">Ion-translocating oxidoreductase complex subunit D</fullName>
        <ecNumber evidence="10">7.-.-.-</ecNumber>
    </recommendedName>
    <alternativeName>
        <fullName evidence="10">Rnf electron transport complex subunit D</fullName>
    </alternativeName>
</protein>
<dbReference type="NCBIfam" id="TIGR01946">
    <property type="entry name" value="rnfD"/>
    <property type="match status" value="1"/>
</dbReference>
<evidence type="ECO:0000256" key="1">
    <source>
        <dbReference type="ARBA" id="ARBA00022448"/>
    </source>
</evidence>
<dbReference type="GO" id="GO:0055085">
    <property type="term" value="P:transmembrane transport"/>
    <property type="evidence" value="ECO:0007669"/>
    <property type="project" value="InterPro"/>
</dbReference>
<evidence type="ECO:0000256" key="7">
    <source>
        <dbReference type="ARBA" id="ARBA00022982"/>
    </source>
</evidence>
<keyword evidence="10" id="KW-1003">Cell membrane</keyword>
<evidence type="ECO:0000256" key="10">
    <source>
        <dbReference type="HAMAP-Rule" id="MF_00462"/>
    </source>
</evidence>
<feature type="transmembrane region" description="Helical" evidence="10">
    <location>
        <begin position="44"/>
        <end position="64"/>
    </location>
</feature>
<keyword evidence="9 10" id="KW-0472">Membrane</keyword>
<keyword evidence="12" id="KW-1185">Reference proteome</keyword>
<feature type="transmembrane region" description="Helical" evidence="10">
    <location>
        <begin position="20"/>
        <end position="38"/>
    </location>
</feature>
<feature type="transmembrane region" description="Helical" evidence="10">
    <location>
        <begin position="288"/>
        <end position="305"/>
    </location>
</feature>
<dbReference type="EMBL" id="FOUE01000004">
    <property type="protein sequence ID" value="SFM49497.1"/>
    <property type="molecule type" value="Genomic_DNA"/>
</dbReference>
<evidence type="ECO:0000313" key="11">
    <source>
        <dbReference type="EMBL" id="SFM49497.1"/>
    </source>
</evidence>
<evidence type="ECO:0000256" key="8">
    <source>
        <dbReference type="ARBA" id="ARBA00022989"/>
    </source>
</evidence>
<dbReference type="NCBIfam" id="NF002011">
    <property type="entry name" value="PRK00816.1"/>
    <property type="match status" value="1"/>
</dbReference>
<comment type="function">
    <text evidence="10">Part of a membrane-bound complex that couples electron transfer with translocation of ions across the membrane.</text>
</comment>
<keyword evidence="6 10" id="KW-1278">Translocase</keyword>
<accession>A0A1I4RB93</accession>
<keyword evidence="4 10" id="KW-0288">FMN</keyword>
<dbReference type="PANTHER" id="PTHR30578:SF0">
    <property type="entry name" value="ION-TRANSLOCATING OXIDOREDUCTASE COMPLEX SUBUNIT D"/>
    <property type="match status" value="1"/>
</dbReference>
<comment type="subcellular location">
    <subcellularLocation>
        <location evidence="10">Cell inner membrane</location>
        <topology evidence="10">Multi-pass membrane protein</topology>
    </subcellularLocation>
</comment>
<keyword evidence="8 10" id="KW-1133">Transmembrane helix</keyword>
<keyword evidence="5 10" id="KW-0812">Transmembrane</keyword>
<evidence type="ECO:0000313" key="12">
    <source>
        <dbReference type="Proteomes" id="UP000198519"/>
    </source>
</evidence>
<keyword evidence="7 10" id="KW-0249">Electron transport</keyword>
<dbReference type="GO" id="GO:0005886">
    <property type="term" value="C:plasma membrane"/>
    <property type="evidence" value="ECO:0007669"/>
    <property type="project" value="UniProtKB-SubCell"/>
</dbReference>
<dbReference type="PANTHER" id="PTHR30578">
    <property type="entry name" value="ELECTRON TRANSPORT COMPLEX PROTEIN RNFD"/>
    <property type="match status" value="1"/>
</dbReference>
<dbReference type="Proteomes" id="UP000198519">
    <property type="component" value="Unassembled WGS sequence"/>
</dbReference>
<feature type="transmembrane region" description="Helical" evidence="10">
    <location>
        <begin position="205"/>
        <end position="224"/>
    </location>
</feature>
<feature type="transmembrane region" description="Helical" evidence="10">
    <location>
        <begin position="311"/>
        <end position="329"/>
    </location>
</feature>
<feature type="transmembrane region" description="Helical" evidence="10">
    <location>
        <begin position="71"/>
        <end position="89"/>
    </location>
</feature>
<evidence type="ECO:0000256" key="4">
    <source>
        <dbReference type="ARBA" id="ARBA00022643"/>
    </source>
</evidence>
<evidence type="ECO:0000256" key="9">
    <source>
        <dbReference type="ARBA" id="ARBA00023136"/>
    </source>
</evidence>
<comment type="similarity">
    <text evidence="10">Belongs to the NqrB/RnfD family.</text>
</comment>
<dbReference type="InterPro" id="IPR004338">
    <property type="entry name" value="NqrB/RnfD"/>
</dbReference>
<comment type="subunit">
    <text evidence="10">The complex is composed of six subunits: RnfA, RnfB, RnfC, RnfD, RnfE and RnfG.</text>
</comment>
<dbReference type="HAMAP" id="MF_00462">
    <property type="entry name" value="RsxD_RnfD"/>
    <property type="match status" value="1"/>
</dbReference>
<comment type="cofactor">
    <cofactor evidence="10">
        <name>FMN</name>
        <dbReference type="ChEBI" id="CHEBI:58210"/>
    </cofactor>
</comment>
<keyword evidence="2 10" id="KW-0597">Phosphoprotein</keyword>
<keyword evidence="1 10" id="KW-0813">Transport</keyword>
<evidence type="ECO:0000256" key="6">
    <source>
        <dbReference type="ARBA" id="ARBA00022967"/>
    </source>
</evidence>
<keyword evidence="3 10" id="KW-0285">Flavoprotein</keyword>
<name>A0A1I4RB93_9GAMM</name>
<dbReference type="STRING" id="488535.SAMN04487963_2660"/>
<sequence>MALLQQSSPHARGARPTSRVMLWVILATLPGLLAQTVFFGWGNLINVVWCVSVALVAEAMMLKLRGRPVSFFLKDNTAAVTGLLLGLALPPLAPWWVSAVAVLSAIVLAKQLYGGLGSNPFNPAMVGYALVLVSFPVAMTTNWAQPGLLWEHAPSLGETFTSIFSAQHTAVDAFTGATPLDTYKHQIVSHTADEVSVLPVFGDGIALGWEWVNVGFLAGGLLLLALRIISWHIPVSMLAALGFMSLAFGSDADQYAPLSLHLLAGGTMLGAFFIATDPVSAATSNQGKLIYGAGIGILVYLIRTWGNYPDAVAFAVLLMNFAVPFIDHYTPPRTYGHHKARRGIPTRNQG</sequence>
<dbReference type="OrthoDB" id="9776359at2"/>
<dbReference type="EC" id="7.-.-.-" evidence="10"/>
<gene>
    <name evidence="10" type="primary">rnfD</name>
    <name evidence="11" type="ORF">SAMN04487963_2660</name>
</gene>
<feature type="transmembrane region" description="Helical" evidence="10">
    <location>
        <begin position="255"/>
        <end position="276"/>
    </location>
</feature>
<proteinExistence type="inferred from homology"/>
<dbReference type="GO" id="GO:0022900">
    <property type="term" value="P:electron transport chain"/>
    <property type="evidence" value="ECO:0007669"/>
    <property type="project" value="UniProtKB-UniRule"/>
</dbReference>
<organism evidence="11 12">
    <name type="scientific">Marinobacter zhejiangensis</name>
    <dbReference type="NCBI Taxonomy" id="488535"/>
    <lineage>
        <taxon>Bacteria</taxon>
        <taxon>Pseudomonadati</taxon>
        <taxon>Pseudomonadota</taxon>
        <taxon>Gammaproteobacteria</taxon>
        <taxon>Pseudomonadales</taxon>
        <taxon>Marinobacteraceae</taxon>
        <taxon>Marinobacter</taxon>
    </lineage>
</organism>
<evidence type="ECO:0000256" key="2">
    <source>
        <dbReference type="ARBA" id="ARBA00022553"/>
    </source>
</evidence>
<evidence type="ECO:0000256" key="5">
    <source>
        <dbReference type="ARBA" id="ARBA00022692"/>
    </source>
</evidence>
<dbReference type="InterPro" id="IPR011303">
    <property type="entry name" value="RnfD_bac"/>
</dbReference>
<keyword evidence="10" id="KW-0997">Cell inner membrane</keyword>
<dbReference type="AlphaFoldDB" id="A0A1I4RB93"/>
<feature type="modified residue" description="FMN phosphoryl threonine" evidence="10">
    <location>
        <position position="178"/>
    </location>
</feature>
<dbReference type="Pfam" id="PF03116">
    <property type="entry name" value="NQR2_RnfD_RnfE"/>
    <property type="match status" value="1"/>
</dbReference>